<accession>A0A5C8P5Y4</accession>
<dbReference type="OrthoDB" id="8521382at2"/>
<evidence type="ECO:0000313" key="4">
    <source>
        <dbReference type="EMBL" id="TXL68748.1"/>
    </source>
</evidence>
<dbReference type="Pfam" id="PF13116">
    <property type="entry name" value="YhdP"/>
    <property type="match status" value="1"/>
</dbReference>
<feature type="region of interest" description="Disordered" evidence="1">
    <location>
        <begin position="1"/>
        <end position="37"/>
    </location>
</feature>
<protein>
    <submittedName>
        <fullName evidence="4">TIGR02099 family protein</fullName>
    </submittedName>
</protein>
<dbReference type="Proteomes" id="UP000321548">
    <property type="component" value="Unassembled WGS sequence"/>
</dbReference>
<dbReference type="InterPro" id="IPR011836">
    <property type="entry name" value="YhdP"/>
</dbReference>
<feature type="domain" description="YhdP central" evidence="3">
    <location>
        <begin position="44"/>
        <end position="1353"/>
    </location>
</feature>
<keyword evidence="2" id="KW-0472">Membrane</keyword>
<feature type="compositionally biased region" description="Basic and acidic residues" evidence="1">
    <location>
        <begin position="1"/>
        <end position="15"/>
    </location>
</feature>
<comment type="caution">
    <text evidence="4">The sequence shown here is derived from an EMBL/GenBank/DDBJ whole genome shotgun (WGS) entry which is preliminary data.</text>
</comment>
<dbReference type="NCBIfam" id="TIGR02099">
    <property type="entry name" value="YhdP family protein"/>
    <property type="match status" value="1"/>
</dbReference>
<dbReference type="EMBL" id="VDUY01000001">
    <property type="protein sequence ID" value="TXL68748.1"/>
    <property type="molecule type" value="Genomic_DNA"/>
</dbReference>
<dbReference type="PANTHER" id="PTHR38690">
    <property type="entry name" value="PROTEASE-RELATED"/>
    <property type="match status" value="1"/>
</dbReference>
<keyword evidence="5" id="KW-1185">Reference proteome</keyword>
<dbReference type="PANTHER" id="PTHR38690:SF1">
    <property type="entry name" value="PROTEASE"/>
    <property type="match status" value="1"/>
</dbReference>
<evidence type="ECO:0000259" key="3">
    <source>
        <dbReference type="Pfam" id="PF13116"/>
    </source>
</evidence>
<reference evidence="4 5" key="1">
    <citation type="submission" date="2019-06" db="EMBL/GenBank/DDBJ databases">
        <title>Quisquiliibacterium sp. nov., isolated from a maize field.</title>
        <authorList>
            <person name="Lin S.-Y."/>
            <person name="Tsai C.-F."/>
            <person name="Young C.-C."/>
        </authorList>
    </citation>
    <scope>NUCLEOTIDE SEQUENCE [LARGE SCALE GENOMIC DNA]</scope>
    <source>
        <strain evidence="4 5">CC-CFT501</strain>
    </source>
</reference>
<evidence type="ECO:0000256" key="1">
    <source>
        <dbReference type="SAM" id="MobiDB-lite"/>
    </source>
</evidence>
<name>A0A5C8P5Y4_9BURK</name>
<keyword evidence="2" id="KW-1133">Transmembrane helix</keyword>
<sequence>MLADRRLVPGGDRRSVRPLSQNRPQPPTDPVSSSASSERVPAGTRLLRALAWLLVIAYFVAGLGYLALRYLVWPNTALWLPQVERVLAESVGRPLKIGAVRAGFDGLRPSLDVDGVTVLDASGEPAFSVDRIHAALSLGSLAAGQVRFARLEVQAPSLRVERLAPGRFIVGGIELDLADAGKVGSGAGGADWLFAQRLVALRGVDLEWIDRVSGRVLELAGADLVLGAVGRRHRLSLKVAQVPGLGSGVDAAIELHRPAFAPLAEWRRWTGELHLAVAQVELPAVSALARDLRLGALVREQRAGETTDAPPPSVEFGRGRAAARLWTRFEGGAPVDALLKLSAVDAELALADGPLPIAGLDLEAELSRERTGESLLRLRRLEAVVEDGLVLRALPDAMQALRFDAEAGLQGGELAFDRFDAGKLLALAQRLPGPDALRDRLAAIRADGVVERLDLAWRGAPLRYAIEARFEGLSLAREAPAPAPGELGLPSFRNLSGSVSFNEAGGRLNAAGRTAVLVFPGLFAEPAIPLEAIDARVSWRMLPAQGGSPAPVEVDIEQMRFAAADAAGETSGRYTSGGKGLGVVDLSGSLSRADATRVARYLPLEISADVRNWVSRAIRAGRSDDVRFVLRGDLRDFPYRTPGTGLFRIEAALRDATLAYAPGWPAIEKIRGRLLFEGAGMDIDAQSGQIWGVTLGRTRATIAEYREALLRIEGSGDGPAQDMLRFIDESPLRNRIGDFSRGIDVKGSAGLRLNLDIPLDEVEATRVAGSVQFDGNDLVLDTAIPPFSRVAGTLAFTEDSLALRGMSGVFLGGAVRVDGETTEAGRLALRASGRAAADGIRRLADNPLTRALDGATDWRADIDVRGQVPAMVIESDLAGLSTRLPAPFAKQADERWPLRIETVPARAANGEGPGARRDTLSIAMRDDVRLVFDRERDPASGSMKVRRGVFALTAEPLMPASGFAVRLQAPRVDIDAWAAVLGPALEGESTESGQAFSLLPSELSLVAQELRLAGKDLSEVVVGATRSGGFWRANVHSRQVDGFFTWRAALPGQQIGTLTARFGRLEIPRARGDEVASLLDSPPERLPALDIAADEFVLSGRRLGRLALRAVNAGGAAAPVWRVETLSVANEAATLRAQGDWRSPRGGEPRGMALDFELNVDDAGRLLDVYGYRDTMRAGAGSLAGRIAWTGSPFAIDYPSLNGQLSLKLGKGQFLKTDPGIAKLIGVLNLQSLRRRLAFDFRDLFAEGFAFDEVAGSAKVSKGVAQTDDFTMKGVTAQVKITGQADLSAETQDLVVEVRPELNAGLASLAYAALANPAIGLGTFLAQWLLREPLKDIFAWQYEVKGSWADPVVTTKSRPQVEAPPPGN</sequence>
<evidence type="ECO:0000313" key="5">
    <source>
        <dbReference type="Proteomes" id="UP000321548"/>
    </source>
</evidence>
<feature type="transmembrane region" description="Helical" evidence="2">
    <location>
        <begin position="49"/>
        <end position="68"/>
    </location>
</feature>
<proteinExistence type="predicted"/>
<gene>
    <name evidence="4" type="ORF">FHP08_03465</name>
</gene>
<organism evidence="4 5">
    <name type="scientific">Zeimonas arvi</name>
    <dbReference type="NCBI Taxonomy" id="2498847"/>
    <lineage>
        <taxon>Bacteria</taxon>
        <taxon>Pseudomonadati</taxon>
        <taxon>Pseudomonadota</taxon>
        <taxon>Betaproteobacteria</taxon>
        <taxon>Burkholderiales</taxon>
        <taxon>Burkholderiaceae</taxon>
        <taxon>Zeimonas</taxon>
    </lineage>
</organism>
<keyword evidence="2" id="KW-0812">Transmembrane</keyword>
<evidence type="ECO:0000256" key="2">
    <source>
        <dbReference type="SAM" id="Phobius"/>
    </source>
</evidence>
<dbReference type="InterPro" id="IPR025263">
    <property type="entry name" value="YhdP_central"/>
</dbReference>